<dbReference type="FunFam" id="3.40.50.720:FF:000084">
    <property type="entry name" value="Short-chain dehydrogenase reductase"/>
    <property type="match status" value="1"/>
</dbReference>
<dbReference type="AlphaFoldDB" id="A0AB37U7S1"/>
<keyword evidence="2" id="KW-0560">Oxidoreductase</keyword>
<evidence type="ECO:0000313" key="5">
    <source>
        <dbReference type="Proteomes" id="UP000282574"/>
    </source>
</evidence>
<evidence type="ECO:0000256" key="1">
    <source>
        <dbReference type="ARBA" id="ARBA00006484"/>
    </source>
</evidence>
<dbReference type="PRINTS" id="PR00081">
    <property type="entry name" value="GDHRDH"/>
</dbReference>
<accession>A0AB37U7S1</accession>
<dbReference type="Gene3D" id="3.40.50.720">
    <property type="entry name" value="NAD(P)-binding Rossmann-like Domain"/>
    <property type="match status" value="1"/>
</dbReference>
<name>A0AB37U7S1_9CYAN</name>
<dbReference type="Pfam" id="PF00106">
    <property type="entry name" value="adh_short"/>
    <property type="match status" value="1"/>
</dbReference>
<sequence length="264" mass="28228">MDLQLEGKRVLVTGSSTGIGECIAQVLAREGALVAVHGREQARTNKVAEGIVAKGGKAFAVTGDLATDEGAQQVADLAVTALNDVDILINNAGIYSNSGWMDTTAKDWAHIYNVNVVSMVRLIRHLVPRMKKLGWGRIIQIASGEAMQPFPQMPDYAATKAVNVNMTVSLAKELAGTGITVNTISPGVIVNDNIKKFFLDAAKQRGWGTDWVDIEKHMLSEWVGTLAGHLGKVEDVANLVAFVVSPLADYINAANFRVDGGSFL</sequence>
<dbReference type="PANTHER" id="PTHR42879">
    <property type="entry name" value="3-OXOACYL-(ACYL-CARRIER-PROTEIN) REDUCTASE"/>
    <property type="match status" value="1"/>
</dbReference>
<protein>
    <submittedName>
        <fullName evidence="4">3-oxoacyl-ACP reductase</fullName>
    </submittedName>
</protein>
<reference evidence="4 5" key="1">
    <citation type="journal article" date="2019" name="Genome Biol. Evol.">
        <title>Day and night: Metabolic profiles and evolutionary relationships of six axenic non-marine cyanobacteria.</title>
        <authorList>
            <person name="Will S.E."/>
            <person name="Henke P."/>
            <person name="Boedeker C."/>
            <person name="Huang S."/>
            <person name="Brinkmann H."/>
            <person name="Rohde M."/>
            <person name="Jarek M."/>
            <person name="Friedl T."/>
            <person name="Seufert S."/>
            <person name="Schumacher M."/>
            <person name="Overmann J."/>
            <person name="Neumann-Schaal M."/>
            <person name="Petersen J."/>
        </authorList>
    </citation>
    <scope>NUCLEOTIDE SEQUENCE [LARGE SCALE GENOMIC DNA]</scope>
    <source>
        <strain evidence="4 5">SAG 39.79</strain>
    </source>
</reference>
<dbReference type="Proteomes" id="UP000282574">
    <property type="component" value="Unassembled WGS sequence"/>
</dbReference>
<evidence type="ECO:0000256" key="2">
    <source>
        <dbReference type="ARBA" id="ARBA00023002"/>
    </source>
</evidence>
<dbReference type="InterPro" id="IPR050259">
    <property type="entry name" value="SDR"/>
</dbReference>
<evidence type="ECO:0000256" key="3">
    <source>
        <dbReference type="RuleBase" id="RU000363"/>
    </source>
</evidence>
<organism evidence="4 5">
    <name type="scientific">Chroococcidiopsis cubana SAG 39.79</name>
    <dbReference type="NCBI Taxonomy" id="388085"/>
    <lineage>
        <taxon>Bacteria</taxon>
        <taxon>Bacillati</taxon>
        <taxon>Cyanobacteriota</taxon>
        <taxon>Cyanophyceae</taxon>
        <taxon>Chroococcidiopsidales</taxon>
        <taxon>Chroococcidiopsidaceae</taxon>
        <taxon>Chroococcidiopsis</taxon>
    </lineage>
</organism>
<dbReference type="GO" id="GO:0016491">
    <property type="term" value="F:oxidoreductase activity"/>
    <property type="evidence" value="ECO:0007669"/>
    <property type="project" value="UniProtKB-KW"/>
</dbReference>
<proteinExistence type="inferred from homology"/>
<gene>
    <name evidence="4" type="ORF">DSM107010_71360</name>
</gene>
<dbReference type="InterPro" id="IPR002347">
    <property type="entry name" value="SDR_fam"/>
</dbReference>
<dbReference type="PRINTS" id="PR00080">
    <property type="entry name" value="SDRFAMILY"/>
</dbReference>
<keyword evidence="5" id="KW-1185">Reference proteome</keyword>
<evidence type="ECO:0000313" key="4">
    <source>
        <dbReference type="EMBL" id="RUS95268.1"/>
    </source>
</evidence>
<dbReference type="PANTHER" id="PTHR42879:SF6">
    <property type="entry name" value="NADPH-DEPENDENT REDUCTASE BACG"/>
    <property type="match status" value="1"/>
</dbReference>
<comment type="caution">
    <text evidence="4">The sequence shown here is derived from an EMBL/GenBank/DDBJ whole genome shotgun (WGS) entry which is preliminary data.</text>
</comment>
<dbReference type="SUPFAM" id="SSF51735">
    <property type="entry name" value="NAD(P)-binding Rossmann-fold domains"/>
    <property type="match status" value="1"/>
</dbReference>
<comment type="similarity">
    <text evidence="1 3">Belongs to the short-chain dehydrogenases/reductases (SDR) family.</text>
</comment>
<dbReference type="RefSeq" id="WP_106169985.1">
    <property type="nucleotide sequence ID" value="NZ_JAVKZF010000004.1"/>
</dbReference>
<dbReference type="EMBL" id="RSCK01000195">
    <property type="protein sequence ID" value="RUS95268.1"/>
    <property type="molecule type" value="Genomic_DNA"/>
</dbReference>
<dbReference type="InterPro" id="IPR036291">
    <property type="entry name" value="NAD(P)-bd_dom_sf"/>
</dbReference>